<dbReference type="Pfam" id="PF00248">
    <property type="entry name" value="Aldo_ket_red"/>
    <property type="match status" value="1"/>
</dbReference>
<reference evidence="3 4" key="1">
    <citation type="submission" date="2021-01" db="EMBL/GenBank/DDBJ databases">
        <title>Whole genome shotgun sequence of Planotetraspora kaengkrachanensis NBRC 104272.</title>
        <authorList>
            <person name="Komaki H."/>
            <person name="Tamura T."/>
        </authorList>
    </citation>
    <scope>NUCLEOTIDE SEQUENCE [LARGE SCALE GENOMIC DNA]</scope>
    <source>
        <strain evidence="3 4">NBRC 104272</strain>
    </source>
</reference>
<keyword evidence="1" id="KW-0560">Oxidoreductase</keyword>
<evidence type="ECO:0000259" key="2">
    <source>
        <dbReference type="Pfam" id="PF00248"/>
    </source>
</evidence>
<dbReference type="InterPro" id="IPR050523">
    <property type="entry name" value="AKR_Detox_Biosynth"/>
</dbReference>
<dbReference type="Gene3D" id="3.20.20.100">
    <property type="entry name" value="NADP-dependent oxidoreductase domain"/>
    <property type="match status" value="1"/>
</dbReference>
<gene>
    <name evidence="3" type="ORF">Pka01_02850</name>
</gene>
<dbReference type="CDD" id="cd19080">
    <property type="entry name" value="AKR_AKR9A_9B"/>
    <property type="match status" value="1"/>
</dbReference>
<comment type="caution">
    <text evidence="3">The sequence shown here is derived from an EMBL/GenBank/DDBJ whole genome shotgun (WGS) entry which is preliminary data.</text>
</comment>
<dbReference type="Proteomes" id="UP000630097">
    <property type="component" value="Unassembled WGS sequence"/>
</dbReference>
<protein>
    <submittedName>
        <fullName evidence="3">Oxidoreductase</fullName>
    </submittedName>
</protein>
<dbReference type="SUPFAM" id="SSF51430">
    <property type="entry name" value="NAD(P)-linked oxidoreductase"/>
    <property type="match status" value="1"/>
</dbReference>
<dbReference type="RefSeq" id="WP_203880663.1">
    <property type="nucleotide sequence ID" value="NZ_BAABHH010000001.1"/>
</dbReference>
<evidence type="ECO:0000313" key="3">
    <source>
        <dbReference type="EMBL" id="GIG77158.1"/>
    </source>
</evidence>
<dbReference type="PANTHER" id="PTHR43364:SF4">
    <property type="entry name" value="NAD(P)-LINKED OXIDOREDUCTASE SUPERFAMILY PROTEIN"/>
    <property type="match status" value="1"/>
</dbReference>
<dbReference type="EMBL" id="BONV01000001">
    <property type="protein sequence ID" value="GIG77158.1"/>
    <property type="molecule type" value="Genomic_DNA"/>
</dbReference>
<proteinExistence type="predicted"/>
<dbReference type="GO" id="GO:0005829">
    <property type="term" value="C:cytosol"/>
    <property type="evidence" value="ECO:0007669"/>
    <property type="project" value="UniProtKB-ARBA"/>
</dbReference>
<dbReference type="GO" id="GO:0016491">
    <property type="term" value="F:oxidoreductase activity"/>
    <property type="evidence" value="ECO:0007669"/>
    <property type="project" value="UniProtKB-KW"/>
</dbReference>
<name>A0A8J3LVA0_9ACTN</name>
<dbReference type="PANTHER" id="PTHR43364">
    <property type="entry name" value="NADH-SPECIFIC METHYLGLYOXAL REDUCTASE-RELATED"/>
    <property type="match status" value="1"/>
</dbReference>
<dbReference type="FunFam" id="3.20.20.100:FF:000004">
    <property type="entry name" value="Oxidoreductase, aldo/keto reductase"/>
    <property type="match status" value="1"/>
</dbReference>
<evidence type="ECO:0000256" key="1">
    <source>
        <dbReference type="ARBA" id="ARBA00023002"/>
    </source>
</evidence>
<dbReference type="AlphaFoldDB" id="A0A8J3LVA0"/>
<sequence length="338" mass="36706">MRYRLFGQTGLRVSELFLGAMTFGEQGGVGAPLDECRRILDAYADAGGNVVDTAINYRGGASEEFLGELLHGRRDRFVLATKYTVSRDGTDPNAAGNHRKNLTSSLETSLRRLGTDYVDIYWVHLWDRHTPIEETMRALDDAVRGGKVLYVGISDAPAWIVSRANTLAEWRGWTPFAGLQVPYSLLNRDIENELLPMAESFGMTVAAWSPLGGGVLSGKYTSGANDAPSRLDPGQISEHDLNVAKTVQAVADELGVTSSQVALAWVRSRSRAVHPIIGARAVEQLADNLGTLGVDLPDEAARRLEDATGFSPTFPSSFIAQTSPWVFGDASRRVDGRP</sequence>
<evidence type="ECO:0000313" key="4">
    <source>
        <dbReference type="Proteomes" id="UP000630097"/>
    </source>
</evidence>
<organism evidence="3 4">
    <name type="scientific">Planotetraspora kaengkrachanensis</name>
    <dbReference type="NCBI Taxonomy" id="575193"/>
    <lineage>
        <taxon>Bacteria</taxon>
        <taxon>Bacillati</taxon>
        <taxon>Actinomycetota</taxon>
        <taxon>Actinomycetes</taxon>
        <taxon>Streptosporangiales</taxon>
        <taxon>Streptosporangiaceae</taxon>
        <taxon>Planotetraspora</taxon>
    </lineage>
</organism>
<dbReference type="InterPro" id="IPR023210">
    <property type="entry name" value="NADP_OxRdtase_dom"/>
</dbReference>
<feature type="domain" description="NADP-dependent oxidoreductase" evidence="2">
    <location>
        <begin position="16"/>
        <end position="306"/>
    </location>
</feature>
<accession>A0A8J3LVA0</accession>
<keyword evidence="4" id="KW-1185">Reference proteome</keyword>
<dbReference type="InterPro" id="IPR036812">
    <property type="entry name" value="NAD(P)_OxRdtase_dom_sf"/>
</dbReference>